<dbReference type="PANTHER" id="PTHR47219">
    <property type="entry name" value="RAB GTPASE-ACTIVATING PROTEIN 1-LIKE"/>
    <property type="match status" value="1"/>
</dbReference>
<keyword evidence="6" id="KW-1185">Reference proteome</keyword>
<dbReference type="Gene3D" id="2.30.29.30">
    <property type="entry name" value="Pleckstrin-homology domain (PH domain)/Phosphotyrosine-binding domain (PTB)"/>
    <property type="match status" value="1"/>
</dbReference>
<dbReference type="Pfam" id="PF00169">
    <property type="entry name" value="PH"/>
    <property type="match status" value="1"/>
</dbReference>
<dbReference type="InterPro" id="IPR001849">
    <property type="entry name" value="PH_domain"/>
</dbReference>
<evidence type="ECO:0000256" key="2">
    <source>
        <dbReference type="SAM" id="MobiDB-lite"/>
    </source>
</evidence>
<feature type="region of interest" description="Disordered" evidence="2">
    <location>
        <begin position="217"/>
        <end position="239"/>
    </location>
</feature>
<dbReference type="PROSITE" id="PS50086">
    <property type="entry name" value="TBC_RABGAP"/>
    <property type="match status" value="1"/>
</dbReference>
<dbReference type="SUPFAM" id="SSF50729">
    <property type="entry name" value="PH domain-like"/>
    <property type="match status" value="1"/>
</dbReference>
<keyword evidence="1" id="KW-0175">Coiled coil</keyword>
<dbReference type="FunFam" id="1.10.8.270:FF:000026">
    <property type="entry name" value="TBC (Tre-2/Bub2/Cdc16) domain family"/>
    <property type="match status" value="1"/>
</dbReference>
<feature type="coiled-coil region" evidence="1">
    <location>
        <begin position="451"/>
        <end position="495"/>
    </location>
</feature>
<dbReference type="Gene3D" id="1.10.472.80">
    <property type="entry name" value="Ypt/Rab-GAP domain of gyp1p, domain 3"/>
    <property type="match status" value="1"/>
</dbReference>
<dbReference type="AlphaFoldDB" id="A0A7R9KNT6"/>
<dbReference type="EMBL" id="CAJPIZ010003927">
    <property type="protein sequence ID" value="CAG2106980.1"/>
    <property type="molecule type" value="Genomic_DNA"/>
</dbReference>
<evidence type="ECO:0008006" key="7">
    <source>
        <dbReference type="Google" id="ProtNLM"/>
    </source>
</evidence>
<feature type="domain" description="Rab-GAP TBC" evidence="4">
    <location>
        <begin position="665"/>
        <end position="861"/>
    </location>
</feature>
<gene>
    <name evidence="5" type="ORF">OSB1V03_LOCUS6983</name>
</gene>
<feature type="domain" description="PH" evidence="3">
    <location>
        <begin position="62"/>
        <end position="156"/>
    </location>
</feature>
<dbReference type="Gene3D" id="1.10.8.270">
    <property type="entry name" value="putative rabgap domain of human tbc1 domain family member 14 like domains"/>
    <property type="match status" value="1"/>
</dbReference>
<evidence type="ECO:0000259" key="3">
    <source>
        <dbReference type="PROSITE" id="PS50003"/>
    </source>
</evidence>
<evidence type="ECO:0000259" key="4">
    <source>
        <dbReference type="PROSITE" id="PS50086"/>
    </source>
</evidence>
<dbReference type="PROSITE" id="PS50003">
    <property type="entry name" value="PH_DOMAIN"/>
    <property type="match status" value="1"/>
</dbReference>
<dbReference type="InterPro" id="IPR000195">
    <property type="entry name" value="Rab-GAP-TBC_dom"/>
</dbReference>
<accession>A0A7R9KNT6</accession>
<dbReference type="SMART" id="SM00233">
    <property type="entry name" value="PH"/>
    <property type="match status" value="1"/>
</dbReference>
<reference evidence="5" key="1">
    <citation type="submission" date="2020-11" db="EMBL/GenBank/DDBJ databases">
        <authorList>
            <person name="Tran Van P."/>
        </authorList>
    </citation>
    <scope>NUCLEOTIDE SEQUENCE</scope>
</reference>
<dbReference type="PANTHER" id="PTHR47219:SF20">
    <property type="entry name" value="TBC1 DOMAIN FAMILY MEMBER 2B"/>
    <property type="match status" value="1"/>
</dbReference>
<evidence type="ECO:0000313" key="5">
    <source>
        <dbReference type="EMBL" id="CAD7626550.1"/>
    </source>
</evidence>
<evidence type="ECO:0000256" key="1">
    <source>
        <dbReference type="SAM" id="Coils"/>
    </source>
</evidence>
<dbReference type="Gene3D" id="1.10.10.750">
    <property type="entry name" value="Ypt/Rab-GAP domain of gyp1p, domain 1"/>
    <property type="match status" value="1"/>
</dbReference>
<dbReference type="OrthoDB" id="294251at2759"/>
<feature type="coiled-coil region" evidence="1">
    <location>
        <begin position="369"/>
        <end position="403"/>
    </location>
</feature>
<name>A0A7R9KNT6_9ACAR</name>
<dbReference type="SMART" id="SM00164">
    <property type="entry name" value="TBC"/>
    <property type="match status" value="1"/>
</dbReference>
<dbReference type="InterPro" id="IPR035969">
    <property type="entry name" value="Rab-GAP_TBC_sf"/>
</dbReference>
<sequence length="959" mass="110139">MTETSDVSGVECNTDNTSLMGWTRSGGLLSTNDVTESLSGYLLKLSSRGHRALRLLSTNDVTESLSGYLLKLSSRGPLRAMKKRWFVFNVNNCVLYYYRTRDDLVPLGEIDVRRATFTIKTPTIFTIISLAKEVTLEANDSQQCLHWLTRLQTLRKKYIIGLANKFGVKLAVNHINQDINYDNKSDVDSDGSRSVFYGHSIDNQMNESIDSLQSKHWNRRKSNDNSLSPKETDSPATKHKIFGGIVNKMKSKNVDIPPQQRTKVSDSISSPIRSLLKFSDKNNESICCPKCRQSEEQLVSVSDDLSAVEIELQASREAIRLLKKQLEIVSNEKKLLEDICRNGANVESNDLLTQLSHNNEELTKLRIEFRHKEANEESLQTQNETLKAEIAKRNEELSVLQEMLKSRDEMYVSLTHQIYTLEAEKGECFSPQVVSSESSDWSPAITTPKLIKVQTNELDSLRDTVRAFETQNEFLNREIVELNELRNVIEMKDKESQLRICELEAKCCQIQSKLLSLLKEINQNSQTPINAVDRSMTASPNAEPVQTLVNRLLEDISLDIPLSWKPGNKGRNCESVSSKTGLYDDLGFYYKNCDFDSVSDDLYSYATKEDSSNRCDELNKDKHNSKDTDSKAKILWKSKWDSFVGNLNNHELQRTQELKAMLRTGIPQEYRCKIWRCIIYMRVKHKMSECGTNYYPTLLKQNQSPGTKSLDPSAKQIELDLLRTLPQNKHFENLESDGTARLRRVLTAFSRHNQAVGYCQGLNRLAAVALLFMPEEDAFWCLVAIVETIMPNDYFGRNLLGAHVDQYVLRHLLSEKLPKLYQHLEQQGIELSLFSWFLTAFVDNIPVDVYLRIWDVFLYEGNKVLFRFALSFLKLHEEVILKMADSVAINQLLRTLGERHIDVRQLCYIAFCELNPFPYRTVKLKRQHYSQLVSNELQKLDQIRNSLPKHDRSFECESD</sequence>
<dbReference type="GO" id="GO:0005096">
    <property type="term" value="F:GTPase activator activity"/>
    <property type="evidence" value="ECO:0007669"/>
    <property type="project" value="TreeGrafter"/>
</dbReference>
<dbReference type="InterPro" id="IPR011993">
    <property type="entry name" value="PH-like_dom_sf"/>
</dbReference>
<dbReference type="SUPFAM" id="SSF47923">
    <property type="entry name" value="Ypt/Rab-GAP domain of gyp1p"/>
    <property type="match status" value="2"/>
</dbReference>
<evidence type="ECO:0000313" key="6">
    <source>
        <dbReference type="Proteomes" id="UP000759131"/>
    </source>
</evidence>
<feature type="coiled-coil region" evidence="1">
    <location>
        <begin position="305"/>
        <end position="339"/>
    </location>
</feature>
<dbReference type="Pfam" id="PF00566">
    <property type="entry name" value="RabGAP-TBC"/>
    <property type="match status" value="1"/>
</dbReference>
<dbReference type="InterPro" id="IPR050302">
    <property type="entry name" value="Rab_GAP_TBC_domain"/>
</dbReference>
<protein>
    <recommendedName>
        <fullName evidence="7">TBC1 domain family member 2B</fullName>
    </recommendedName>
</protein>
<dbReference type="GO" id="GO:0031267">
    <property type="term" value="F:small GTPase binding"/>
    <property type="evidence" value="ECO:0007669"/>
    <property type="project" value="TreeGrafter"/>
</dbReference>
<dbReference type="Proteomes" id="UP000759131">
    <property type="component" value="Unassembled WGS sequence"/>
</dbReference>
<proteinExistence type="predicted"/>
<organism evidence="5">
    <name type="scientific">Medioppia subpectinata</name>
    <dbReference type="NCBI Taxonomy" id="1979941"/>
    <lineage>
        <taxon>Eukaryota</taxon>
        <taxon>Metazoa</taxon>
        <taxon>Ecdysozoa</taxon>
        <taxon>Arthropoda</taxon>
        <taxon>Chelicerata</taxon>
        <taxon>Arachnida</taxon>
        <taxon>Acari</taxon>
        <taxon>Acariformes</taxon>
        <taxon>Sarcoptiformes</taxon>
        <taxon>Oribatida</taxon>
        <taxon>Brachypylina</taxon>
        <taxon>Oppioidea</taxon>
        <taxon>Oppiidae</taxon>
        <taxon>Medioppia</taxon>
    </lineage>
</organism>
<dbReference type="EMBL" id="OC858502">
    <property type="protein sequence ID" value="CAD7626550.1"/>
    <property type="molecule type" value="Genomic_DNA"/>
</dbReference>